<protein>
    <submittedName>
        <fullName evidence="9">Spore germination protein KB</fullName>
    </submittedName>
</protein>
<evidence type="ECO:0000256" key="6">
    <source>
        <dbReference type="ARBA" id="ARBA00022989"/>
    </source>
</evidence>
<evidence type="ECO:0000256" key="1">
    <source>
        <dbReference type="ARBA" id="ARBA00004141"/>
    </source>
</evidence>
<feature type="transmembrane region" description="Helical" evidence="8">
    <location>
        <begin position="80"/>
        <end position="101"/>
    </location>
</feature>
<reference evidence="9" key="1">
    <citation type="submission" date="2023-07" db="EMBL/GenBank/DDBJ databases">
        <title>Genomic Encyclopedia of Type Strains, Phase IV (KMG-IV): sequencing the most valuable type-strain genomes for metagenomic binning, comparative biology and taxonomic classification.</title>
        <authorList>
            <person name="Goeker M."/>
        </authorList>
    </citation>
    <scope>NUCLEOTIDE SEQUENCE</scope>
    <source>
        <strain evidence="9">DSM 23947</strain>
    </source>
</reference>
<name>A0AAJ1T300_9BACI</name>
<evidence type="ECO:0000256" key="4">
    <source>
        <dbReference type="ARBA" id="ARBA00022544"/>
    </source>
</evidence>
<evidence type="ECO:0000256" key="2">
    <source>
        <dbReference type="ARBA" id="ARBA00007998"/>
    </source>
</evidence>
<gene>
    <name evidence="9" type="ORF">J2S13_002693</name>
</gene>
<dbReference type="EMBL" id="JAUSUC010000041">
    <property type="protein sequence ID" value="MDQ0216252.1"/>
    <property type="molecule type" value="Genomic_DNA"/>
</dbReference>
<keyword evidence="10" id="KW-1185">Reference proteome</keyword>
<evidence type="ECO:0000256" key="8">
    <source>
        <dbReference type="SAM" id="Phobius"/>
    </source>
</evidence>
<evidence type="ECO:0000313" key="9">
    <source>
        <dbReference type="EMBL" id="MDQ0216252.1"/>
    </source>
</evidence>
<sequence length="364" mass="40747">METGKISSLQMMMLLYPTIVATSILDVPSITAKYAKHDLWMSPILASVIGFITVYIAVKLNKLYPDLTIIQISEEIIGRYVGKVIGGLFLFFYVQTTGTIVRSYGEFIVGSFLFNTPISVIMVSMVVLCAFAVYGGLEVLGRITQLLFPLFTLPLILLIIFLSPEFDFLNIFPILEDGIMPPVKGAIVPAGWFTEFFLIAFLLPFLVDREKGMKYGMVSVLIVMITLVLVNLIVLFVFGTTTASKVYPLMDVSRYISVADFFENLESVTMAVWIGGAFVKTAVFYYAAAIGTAQLLNLKDYRSVIWPIGILIIEFSFWSVNSSMDLESYLNRTFPLYAFIIQTSIPLFLLVLATIRKRKSAFHS</sequence>
<comment type="subcellular location">
    <subcellularLocation>
        <location evidence="1">Membrane</location>
        <topology evidence="1">Multi-pass membrane protein</topology>
    </subcellularLocation>
</comment>
<feature type="transmembrane region" description="Helical" evidence="8">
    <location>
        <begin position="270"/>
        <end position="292"/>
    </location>
</feature>
<feature type="transmembrane region" description="Helical" evidence="8">
    <location>
        <begin position="218"/>
        <end position="239"/>
    </location>
</feature>
<dbReference type="AlphaFoldDB" id="A0AAJ1T300"/>
<feature type="transmembrane region" description="Helical" evidence="8">
    <location>
        <begin position="12"/>
        <end position="34"/>
    </location>
</feature>
<dbReference type="GO" id="GO:0016020">
    <property type="term" value="C:membrane"/>
    <property type="evidence" value="ECO:0007669"/>
    <property type="project" value="UniProtKB-SubCell"/>
</dbReference>
<dbReference type="GO" id="GO:0009847">
    <property type="term" value="P:spore germination"/>
    <property type="evidence" value="ECO:0007669"/>
    <property type="project" value="InterPro"/>
</dbReference>
<keyword evidence="5 8" id="KW-0812">Transmembrane</keyword>
<evidence type="ECO:0000256" key="7">
    <source>
        <dbReference type="ARBA" id="ARBA00023136"/>
    </source>
</evidence>
<accession>A0AAJ1T300</accession>
<keyword evidence="7 8" id="KW-0472">Membrane</keyword>
<feature type="transmembrane region" description="Helical" evidence="8">
    <location>
        <begin position="186"/>
        <end position="206"/>
    </location>
</feature>
<keyword evidence="4" id="KW-0309">Germination</keyword>
<evidence type="ECO:0000256" key="5">
    <source>
        <dbReference type="ARBA" id="ARBA00022692"/>
    </source>
</evidence>
<evidence type="ECO:0000313" key="10">
    <source>
        <dbReference type="Proteomes" id="UP001237207"/>
    </source>
</evidence>
<keyword evidence="6 8" id="KW-1133">Transmembrane helix</keyword>
<feature type="transmembrane region" description="Helical" evidence="8">
    <location>
        <begin position="146"/>
        <end position="166"/>
    </location>
</feature>
<dbReference type="PANTHER" id="PTHR34975:SF2">
    <property type="entry name" value="SPORE GERMINATION PROTEIN A2"/>
    <property type="match status" value="1"/>
</dbReference>
<dbReference type="Pfam" id="PF03845">
    <property type="entry name" value="Spore_permease"/>
    <property type="match status" value="1"/>
</dbReference>
<dbReference type="PANTHER" id="PTHR34975">
    <property type="entry name" value="SPORE GERMINATION PROTEIN A2"/>
    <property type="match status" value="1"/>
</dbReference>
<dbReference type="Gene3D" id="1.20.1740.10">
    <property type="entry name" value="Amino acid/polyamine transporter I"/>
    <property type="match status" value="1"/>
</dbReference>
<dbReference type="RefSeq" id="WP_307258254.1">
    <property type="nucleotide sequence ID" value="NZ_JAUSUC010000041.1"/>
</dbReference>
<dbReference type="NCBIfam" id="TIGR00912">
    <property type="entry name" value="2A0309"/>
    <property type="match status" value="1"/>
</dbReference>
<feature type="transmembrane region" description="Helical" evidence="8">
    <location>
        <begin position="336"/>
        <end position="355"/>
    </location>
</feature>
<dbReference type="Proteomes" id="UP001237207">
    <property type="component" value="Unassembled WGS sequence"/>
</dbReference>
<comment type="similarity">
    <text evidence="2">Belongs to the amino acid-polyamine-organocation (APC) superfamily. Spore germination protein (SGP) (TC 2.A.3.9) family.</text>
</comment>
<comment type="caution">
    <text evidence="9">The sequence shown here is derived from an EMBL/GenBank/DDBJ whole genome shotgun (WGS) entry which is preliminary data.</text>
</comment>
<proteinExistence type="inferred from homology"/>
<organism evidence="9 10">
    <name type="scientific">Oikeobacillus pervagus</name>
    <dbReference type="NCBI Taxonomy" id="1325931"/>
    <lineage>
        <taxon>Bacteria</taxon>
        <taxon>Bacillati</taxon>
        <taxon>Bacillota</taxon>
        <taxon>Bacilli</taxon>
        <taxon>Bacillales</taxon>
        <taxon>Bacillaceae</taxon>
        <taxon>Oikeobacillus</taxon>
    </lineage>
</organism>
<feature type="transmembrane region" description="Helical" evidence="8">
    <location>
        <begin position="107"/>
        <end position="134"/>
    </location>
</feature>
<feature type="transmembrane region" description="Helical" evidence="8">
    <location>
        <begin position="40"/>
        <end position="60"/>
    </location>
</feature>
<feature type="transmembrane region" description="Helical" evidence="8">
    <location>
        <begin position="304"/>
        <end position="324"/>
    </location>
</feature>
<evidence type="ECO:0000256" key="3">
    <source>
        <dbReference type="ARBA" id="ARBA00022448"/>
    </source>
</evidence>
<dbReference type="InterPro" id="IPR004761">
    <property type="entry name" value="Spore_GerAB"/>
</dbReference>
<keyword evidence="3" id="KW-0813">Transport</keyword>